<organism evidence="1 2">
    <name type="scientific">Cryptococcus depauperatus CBS 7841</name>
    <dbReference type="NCBI Taxonomy" id="1295531"/>
    <lineage>
        <taxon>Eukaryota</taxon>
        <taxon>Fungi</taxon>
        <taxon>Dikarya</taxon>
        <taxon>Basidiomycota</taxon>
        <taxon>Agaricomycotina</taxon>
        <taxon>Tremellomycetes</taxon>
        <taxon>Tremellales</taxon>
        <taxon>Cryptococcaceae</taxon>
        <taxon>Cryptococcus</taxon>
    </lineage>
</organism>
<reference evidence="1" key="2">
    <citation type="journal article" date="2022" name="Elife">
        <title>Obligate sexual reproduction of a homothallic fungus closely related to the Cryptococcus pathogenic species complex.</title>
        <authorList>
            <person name="Passer A.R."/>
            <person name="Clancey S.A."/>
            <person name="Shea T."/>
            <person name="David-Palma M."/>
            <person name="Averette A.F."/>
            <person name="Boekhout T."/>
            <person name="Porcel B.M."/>
            <person name="Nowrousian M."/>
            <person name="Cuomo C.A."/>
            <person name="Sun S."/>
            <person name="Heitman J."/>
            <person name="Coelho M.A."/>
        </authorList>
    </citation>
    <scope>NUCLEOTIDE SEQUENCE</scope>
    <source>
        <strain evidence="1">CBS 7841</strain>
    </source>
</reference>
<dbReference type="Proteomes" id="UP000094043">
    <property type="component" value="Chromosome 3"/>
</dbReference>
<dbReference type="GeneID" id="91087263"/>
<evidence type="ECO:0000313" key="2">
    <source>
        <dbReference type="Proteomes" id="UP000094043"/>
    </source>
</evidence>
<dbReference type="KEGG" id="cdep:91087263"/>
<dbReference type="RefSeq" id="XP_066068556.1">
    <property type="nucleotide sequence ID" value="XM_066212459.1"/>
</dbReference>
<evidence type="ECO:0000313" key="1">
    <source>
        <dbReference type="EMBL" id="WVN87856.1"/>
    </source>
</evidence>
<keyword evidence="2" id="KW-1185">Reference proteome</keyword>
<reference evidence="1" key="3">
    <citation type="submission" date="2024-01" db="EMBL/GenBank/DDBJ databases">
        <authorList>
            <person name="Coelho M.A."/>
            <person name="David-Palma M."/>
            <person name="Shea T."/>
            <person name="Sun S."/>
            <person name="Cuomo C.A."/>
            <person name="Heitman J."/>
        </authorList>
    </citation>
    <scope>NUCLEOTIDE SEQUENCE</scope>
    <source>
        <strain evidence="1">CBS 7841</strain>
    </source>
</reference>
<name>A0A1E3IPN5_9TREE</name>
<protein>
    <submittedName>
        <fullName evidence="1">Uncharacterized protein</fullName>
    </submittedName>
</protein>
<gene>
    <name evidence="1" type="ORF">L203_103052</name>
</gene>
<proteinExistence type="predicted"/>
<dbReference type="AlphaFoldDB" id="A0A1E3IPN5"/>
<dbReference type="EMBL" id="CP143786">
    <property type="protein sequence ID" value="WVN87856.1"/>
    <property type="molecule type" value="Genomic_DNA"/>
</dbReference>
<sequence>MRFTSILFAALPLIGSVLAAPLAKSEVAAVDVTKRSLDVLSVVAELEANVHAAGSLTSQSTGIEVHACLSIVVDAFDRCGHALGIDLSAGVNAHVSIAEGDSGVIPYDQREQVAQVIANVVAAVQVNIVQPISSTVRHSSPCHDLLSKIDCSLQSILCGLDSLLGGILHLVKGILGNIGCVLDGVLGGVLSIL</sequence>
<dbReference type="VEuPathDB" id="FungiDB:L203_01674"/>
<accession>A0A1E3IPN5</accession>
<dbReference type="OrthoDB" id="2563899at2759"/>
<reference evidence="1" key="1">
    <citation type="submission" date="2016-06" db="EMBL/GenBank/DDBJ databases">
        <authorList>
            <person name="Cuomo C."/>
            <person name="Litvintseva A."/>
            <person name="Heitman J."/>
            <person name="Chen Y."/>
            <person name="Sun S."/>
            <person name="Springer D."/>
            <person name="Dromer F."/>
            <person name="Young S."/>
            <person name="Zeng Q."/>
            <person name="Chapman S."/>
            <person name="Gujja S."/>
            <person name="Saif S."/>
            <person name="Birren B."/>
        </authorList>
    </citation>
    <scope>NUCLEOTIDE SEQUENCE</scope>
    <source>
        <strain evidence="1">CBS 7841</strain>
    </source>
</reference>